<comment type="subcellular location">
    <subcellularLocation>
        <location evidence="2">Chromosome</location>
        <location evidence="2">Centromere</location>
    </subcellularLocation>
    <subcellularLocation>
        <location evidence="1">Nucleus</location>
    </subcellularLocation>
</comment>
<dbReference type="Proteomes" id="UP000007875">
    <property type="component" value="Unassembled WGS sequence"/>
</dbReference>
<keyword evidence="5" id="KW-0539">Nucleus</keyword>
<sequence>MYTVKLKRAEVRPDAICSVLLVGELGAELENLAGLVLKNADEQGKHVDVCTTNHLPILGEDANQPFSVSMIAMVVNLNCKNTILKCRESLQQVPLSFFDGRLLLAALNIADEENWSAEPEEIFKISSQYDCPVLWGNLENRESMNILCRQLLQVLHNLSNTNLITTRPTMYIQNPEGRF</sequence>
<dbReference type="InParanoid" id="H2ZCA0"/>
<accession>H2ZCA0</accession>
<keyword evidence="4" id="KW-0158">Chromosome</keyword>
<dbReference type="InterPro" id="IPR020987">
    <property type="entry name" value="Centromere_Cenp-M"/>
</dbReference>
<dbReference type="Gene3D" id="3.40.50.300">
    <property type="entry name" value="P-loop containing nucleotide triphosphate hydrolases"/>
    <property type="match status" value="1"/>
</dbReference>
<evidence type="ECO:0000256" key="5">
    <source>
        <dbReference type="ARBA" id="ARBA00023242"/>
    </source>
</evidence>
<reference evidence="7" key="2">
    <citation type="submission" date="2025-08" db="UniProtKB">
        <authorList>
            <consortium name="Ensembl"/>
        </authorList>
    </citation>
    <scope>IDENTIFICATION</scope>
</reference>
<dbReference type="AlphaFoldDB" id="H2ZCA0"/>
<dbReference type="GO" id="GO:0000775">
    <property type="term" value="C:chromosome, centromeric region"/>
    <property type="evidence" value="ECO:0007669"/>
    <property type="project" value="UniProtKB-SubCell"/>
</dbReference>
<dbReference type="GO" id="GO:0005634">
    <property type="term" value="C:nucleus"/>
    <property type="evidence" value="ECO:0007669"/>
    <property type="project" value="UniProtKB-SubCell"/>
</dbReference>
<keyword evidence="8" id="KW-1185">Reference proteome</keyword>
<dbReference type="Ensembl" id="ENSCSAVT00000015390.1">
    <property type="protein sequence ID" value="ENSCSAVP00000015216.1"/>
    <property type="gene ID" value="ENSCSAVG00000008924.1"/>
</dbReference>
<dbReference type="Pfam" id="PF11111">
    <property type="entry name" value="CENP-M"/>
    <property type="match status" value="1"/>
</dbReference>
<dbReference type="PANTHER" id="PTHR34436">
    <property type="entry name" value="CENTROMERE PROTEIN M"/>
    <property type="match status" value="1"/>
</dbReference>
<reference evidence="7" key="3">
    <citation type="submission" date="2025-09" db="UniProtKB">
        <authorList>
            <consortium name="Ensembl"/>
        </authorList>
    </citation>
    <scope>IDENTIFICATION</scope>
</reference>
<reference evidence="8" key="1">
    <citation type="submission" date="2003-08" db="EMBL/GenBank/DDBJ databases">
        <authorList>
            <person name="Birren B."/>
            <person name="Nusbaum C."/>
            <person name="Abebe A."/>
            <person name="Abouelleil A."/>
            <person name="Adekoya E."/>
            <person name="Ait-zahra M."/>
            <person name="Allen N."/>
            <person name="Allen T."/>
            <person name="An P."/>
            <person name="Anderson M."/>
            <person name="Anderson S."/>
            <person name="Arachchi H."/>
            <person name="Armbruster J."/>
            <person name="Bachantsang P."/>
            <person name="Baldwin J."/>
            <person name="Barry A."/>
            <person name="Bayul T."/>
            <person name="Blitshsteyn B."/>
            <person name="Bloom T."/>
            <person name="Blye J."/>
            <person name="Boguslavskiy L."/>
            <person name="Borowsky M."/>
            <person name="Boukhgalter B."/>
            <person name="Brunache A."/>
            <person name="Butler J."/>
            <person name="Calixte N."/>
            <person name="Calvo S."/>
            <person name="Camarata J."/>
            <person name="Campo K."/>
            <person name="Chang J."/>
            <person name="Cheshatsang Y."/>
            <person name="Citroen M."/>
            <person name="Collymore A."/>
            <person name="Considine T."/>
            <person name="Cook A."/>
            <person name="Cooke P."/>
            <person name="Corum B."/>
            <person name="Cuomo C."/>
            <person name="David R."/>
            <person name="Dawoe T."/>
            <person name="Degray S."/>
            <person name="Dodge S."/>
            <person name="Dooley K."/>
            <person name="Dorje P."/>
            <person name="Dorjee K."/>
            <person name="Dorris L."/>
            <person name="Duffey N."/>
            <person name="Dupes A."/>
            <person name="Elkins T."/>
            <person name="Engels R."/>
            <person name="Erickson J."/>
            <person name="Farina A."/>
            <person name="Faro S."/>
            <person name="Ferreira P."/>
            <person name="Fischer H."/>
            <person name="Fitzgerald M."/>
            <person name="Foley K."/>
            <person name="Gage D."/>
            <person name="Galagan J."/>
            <person name="Gearin G."/>
            <person name="Gnerre S."/>
            <person name="Gnirke A."/>
            <person name="Goyette A."/>
            <person name="Graham J."/>
            <person name="Grandbois E."/>
            <person name="Gyaltsen K."/>
            <person name="Hafez N."/>
            <person name="Hagopian D."/>
            <person name="Hagos B."/>
            <person name="Hall J."/>
            <person name="Hatcher B."/>
            <person name="Heller A."/>
            <person name="Higgins H."/>
            <person name="Honan T."/>
            <person name="Horn A."/>
            <person name="Houde N."/>
            <person name="Hughes L."/>
            <person name="Hulme W."/>
            <person name="Husby E."/>
            <person name="Iliev I."/>
            <person name="Jaffe D."/>
            <person name="Jones C."/>
            <person name="Kamal M."/>
            <person name="Kamat A."/>
            <person name="Kamvysselis M."/>
            <person name="Karlsson E."/>
            <person name="Kells C."/>
            <person name="Kieu A."/>
            <person name="Kisner P."/>
            <person name="Kodira C."/>
            <person name="Kulbokas E."/>
            <person name="Labutti K."/>
            <person name="Lama D."/>
            <person name="Landers T."/>
            <person name="Leger J."/>
            <person name="Levine S."/>
            <person name="Lewis D."/>
            <person name="Lewis T."/>
            <person name="Lindblad-toh K."/>
            <person name="Liu X."/>
            <person name="Lokyitsang T."/>
            <person name="Lokyitsang Y."/>
            <person name="Lucien O."/>
            <person name="Lui A."/>
            <person name="Ma L.J."/>
            <person name="Mabbitt R."/>
            <person name="Macdonald J."/>
            <person name="Maclean C."/>
            <person name="Major J."/>
            <person name="Manning J."/>
            <person name="Marabella R."/>
            <person name="Maru K."/>
            <person name="Matthews C."/>
            <person name="Mauceli E."/>
            <person name="Mccarthy M."/>
            <person name="Mcdonough S."/>
            <person name="Mcghee T."/>
            <person name="Meldrim J."/>
            <person name="Meneus L."/>
            <person name="Mesirov J."/>
            <person name="Mihalev A."/>
            <person name="Mihova T."/>
            <person name="Mikkelsen T."/>
            <person name="Mlenga V."/>
            <person name="Moru K."/>
            <person name="Mozes J."/>
            <person name="Mulrain L."/>
            <person name="Munson G."/>
            <person name="Naylor J."/>
            <person name="Newes C."/>
            <person name="Nguyen C."/>
            <person name="Nguyen N."/>
            <person name="Nguyen T."/>
            <person name="Nicol R."/>
            <person name="Nielsen C."/>
            <person name="Nizzari M."/>
            <person name="Norbu C."/>
            <person name="Norbu N."/>
            <person name="O'donnell P."/>
            <person name="Okoawo O."/>
            <person name="O'leary S."/>
            <person name="Omotosho B."/>
            <person name="O'neill K."/>
            <person name="Osman S."/>
            <person name="Parker S."/>
            <person name="Perrin D."/>
            <person name="Phunkhang P."/>
            <person name="Piqani B."/>
            <person name="Purcell S."/>
            <person name="Rachupka T."/>
            <person name="Ramasamy U."/>
            <person name="Rameau R."/>
            <person name="Ray V."/>
            <person name="Raymond C."/>
            <person name="Retta R."/>
            <person name="Richardson S."/>
            <person name="Rise C."/>
            <person name="Rodriguez J."/>
            <person name="Rogers J."/>
            <person name="Rogov P."/>
            <person name="Rutman M."/>
            <person name="Schupbach R."/>
            <person name="Seaman C."/>
            <person name="Settipalli S."/>
            <person name="Sharpe T."/>
            <person name="Sheridan J."/>
            <person name="Sherpa N."/>
            <person name="Shi J."/>
            <person name="Smirnov S."/>
            <person name="Smith C."/>
            <person name="Sougnez C."/>
            <person name="Spencer B."/>
            <person name="Stalker J."/>
            <person name="Stange-thomann N."/>
            <person name="Stavropoulos S."/>
            <person name="Stetson K."/>
            <person name="Stone C."/>
            <person name="Stone S."/>
            <person name="Stubbs M."/>
            <person name="Talamas J."/>
            <person name="Tchuinga P."/>
            <person name="Tenzing P."/>
            <person name="Tesfaye S."/>
            <person name="Theodore J."/>
            <person name="Thoulutsang Y."/>
            <person name="Topham K."/>
            <person name="Towey S."/>
            <person name="Tsamla T."/>
            <person name="Tsomo N."/>
            <person name="Vallee D."/>
            <person name="Vassiliev H."/>
            <person name="Venkataraman V."/>
            <person name="Vinson J."/>
            <person name="Vo A."/>
            <person name="Wade C."/>
            <person name="Wang S."/>
            <person name="Wangchuk T."/>
            <person name="Wangdi T."/>
            <person name="Whittaker C."/>
            <person name="Wilkinson J."/>
            <person name="Wu Y."/>
            <person name="Wyman D."/>
            <person name="Yadav S."/>
            <person name="Yang S."/>
            <person name="Yang X."/>
            <person name="Yeager S."/>
            <person name="Yee E."/>
            <person name="Young G."/>
            <person name="Zainoun J."/>
            <person name="Zembeck L."/>
            <person name="Zimmer A."/>
            <person name="Zody M."/>
            <person name="Lander E."/>
        </authorList>
    </citation>
    <scope>NUCLEOTIDE SEQUENCE [LARGE SCALE GENOMIC DNA]</scope>
</reference>
<evidence type="ECO:0000256" key="3">
    <source>
        <dbReference type="ARBA" id="ARBA00016382"/>
    </source>
</evidence>
<keyword evidence="6" id="KW-0137">Centromere</keyword>
<dbReference type="InterPro" id="IPR027417">
    <property type="entry name" value="P-loop_NTPase"/>
</dbReference>
<dbReference type="PANTHER" id="PTHR34436:SF1">
    <property type="entry name" value="CENTROMERE PROTEIN M"/>
    <property type="match status" value="1"/>
</dbReference>
<organism evidence="7 8">
    <name type="scientific">Ciona savignyi</name>
    <name type="common">Pacific transparent sea squirt</name>
    <dbReference type="NCBI Taxonomy" id="51511"/>
    <lineage>
        <taxon>Eukaryota</taxon>
        <taxon>Metazoa</taxon>
        <taxon>Chordata</taxon>
        <taxon>Tunicata</taxon>
        <taxon>Ascidiacea</taxon>
        <taxon>Phlebobranchia</taxon>
        <taxon>Cionidae</taxon>
        <taxon>Ciona</taxon>
    </lineage>
</organism>
<evidence type="ECO:0000256" key="4">
    <source>
        <dbReference type="ARBA" id="ARBA00022454"/>
    </source>
</evidence>
<evidence type="ECO:0000256" key="6">
    <source>
        <dbReference type="ARBA" id="ARBA00023328"/>
    </source>
</evidence>
<dbReference type="OMA" id="ENRESMN"/>
<evidence type="ECO:0000313" key="7">
    <source>
        <dbReference type="Ensembl" id="ENSCSAVP00000015216.1"/>
    </source>
</evidence>
<evidence type="ECO:0000313" key="8">
    <source>
        <dbReference type="Proteomes" id="UP000007875"/>
    </source>
</evidence>
<proteinExistence type="predicted"/>
<dbReference type="HOGENOM" id="CLU_1502974_0_0_1"/>
<name>H2ZCA0_CIOSA</name>
<evidence type="ECO:0000256" key="1">
    <source>
        <dbReference type="ARBA" id="ARBA00004123"/>
    </source>
</evidence>
<evidence type="ECO:0000256" key="2">
    <source>
        <dbReference type="ARBA" id="ARBA00004584"/>
    </source>
</evidence>
<dbReference type="GeneTree" id="ENSGT00390000017504"/>
<protein>
    <recommendedName>
        <fullName evidence="3">Centromere protein M</fullName>
    </recommendedName>
</protein>